<dbReference type="InterPro" id="IPR036236">
    <property type="entry name" value="Znf_C2H2_sf"/>
</dbReference>
<dbReference type="GO" id="GO:0003723">
    <property type="term" value="F:RNA binding"/>
    <property type="evidence" value="ECO:0007669"/>
    <property type="project" value="TreeGrafter"/>
</dbReference>
<evidence type="ECO:0000256" key="3">
    <source>
        <dbReference type="ARBA" id="ARBA00022771"/>
    </source>
</evidence>
<evidence type="ECO:0000256" key="6">
    <source>
        <dbReference type="SAM" id="MobiDB-lite"/>
    </source>
</evidence>
<dbReference type="Proteomes" id="UP000027920">
    <property type="component" value="Unassembled WGS sequence"/>
</dbReference>
<dbReference type="InterPro" id="IPR013085">
    <property type="entry name" value="U1-CZ_Znf_C2H2"/>
</dbReference>
<feature type="region of interest" description="Disordered" evidence="6">
    <location>
        <begin position="158"/>
        <end position="181"/>
    </location>
</feature>
<keyword evidence="4" id="KW-0862">Zinc</keyword>
<dbReference type="PANTHER" id="PTHR13173:SF10">
    <property type="entry name" value="WW DOMAIN-BINDING PROTEIN 4"/>
    <property type="match status" value="1"/>
</dbReference>
<dbReference type="HOGENOM" id="CLU_051534_0_0_1"/>
<comment type="subcellular location">
    <subcellularLocation>
        <location evidence="1">Nucleus</location>
    </subcellularLocation>
</comment>
<keyword evidence="9" id="KW-1185">Reference proteome</keyword>
<dbReference type="InterPro" id="IPR000690">
    <property type="entry name" value="Matrin/U1-C_Znf_C2H2"/>
</dbReference>
<dbReference type="Pfam" id="PF06220">
    <property type="entry name" value="zf-U1"/>
    <property type="match status" value="1"/>
</dbReference>
<reference evidence="8 9" key="1">
    <citation type="submission" date="2013-03" db="EMBL/GenBank/DDBJ databases">
        <title>The Genome Sequence of Exophiala aquamarina CBS 119918.</title>
        <authorList>
            <consortium name="The Broad Institute Genomics Platform"/>
            <person name="Cuomo C."/>
            <person name="de Hoog S."/>
            <person name="Gorbushina A."/>
            <person name="Walker B."/>
            <person name="Young S.K."/>
            <person name="Zeng Q."/>
            <person name="Gargeya S."/>
            <person name="Fitzgerald M."/>
            <person name="Haas B."/>
            <person name="Abouelleil A."/>
            <person name="Allen A.W."/>
            <person name="Alvarado L."/>
            <person name="Arachchi H.M."/>
            <person name="Berlin A.M."/>
            <person name="Chapman S.B."/>
            <person name="Gainer-Dewar J."/>
            <person name="Goldberg J."/>
            <person name="Griggs A."/>
            <person name="Gujja S."/>
            <person name="Hansen M."/>
            <person name="Howarth C."/>
            <person name="Imamovic A."/>
            <person name="Ireland A."/>
            <person name="Larimer J."/>
            <person name="McCowan C."/>
            <person name="Murphy C."/>
            <person name="Pearson M."/>
            <person name="Poon T.W."/>
            <person name="Priest M."/>
            <person name="Roberts A."/>
            <person name="Saif S."/>
            <person name="Shea T."/>
            <person name="Sisk P."/>
            <person name="Sykes S."/>
            <person name="Wortman J."/>
            <person name="Nusbaum C."/>
            <person name="Birren B."/>
        </authorList>
    </citation>
    <scope>NUCLEOTIDE SEQUENCE [LARGE SCALE GENOMIC DNA]</scope>
    <source>
        <strain evidence="8 9">CBS 119918</strain>
    </source>
</reference>
<evidence type="ECO:0000313" key="8">
    <source>
        <dbReference type="EMBL" id="KEF56072.1"/>
    </source>
</evidence>
<dbReference type="InterPro" id="IPR040023">
    <property type="entry name" value="WBP4"/>
</dbReference>
<dbReference type="GeneID" id="25282566"/>
<name>A0A072P8J7_9EURO</name>
<keyword evidence="3" id="KW-0863">Zinc-finger</keyword>
<keyword evidence="2" id="KW-0479">Metal-binding</keyword>
<evidence type="ECO:0000256" key="1">
    <source>
        <dbReference type="ARBA" id="ARBA00004123"/>
    </source>
</evidence>
<dbReference type="OrthoDB" id="191651at2759"/>
<evidence type="ECO:0000313" key="9">
    <source>
        <dbReference type="Proteomes" id="UP000027920"/>
    </source>
</evidence>
<dbReference type="RefSeq" id="XP_013258662.1">
    <property type="nucleotide sequence ID" value="XM_013403208.1"/>
</dbReference>
<gene>
    <name evidence="8" type="ORF">A1O9_07653</name>
</gene>
<dbReference type="InterPro" id="IPR003604">
    <property type="entry name" value="Matrin/U1-like-C_Znf_C2H2"/>
</dbReference>
<evidence type="ECO:0000256" key="2">
    <source>
        <dbReference type="ARBA" id="ARBA00022723"/>
    </source>
</evidence>
<dbReference type="SMART" id="SM00451">
    <property type="entry name" value="ZnF_U1"/>
    <property type="match status" value="1"/>
</dbReference>
<feature type="region of interest" description="Disordered" evidence="6">
    <location>
        <begin position="45"/>
        <end position="95"/>
    </location>
</feature>
<sequence>MSEYWKSTPKYWCKHCSTYVKDTPFERKQHESTAKHQSNLKRFLRDIQNGHERSERDKQRAKAEVDRLKGTFGSSSSDPANTLGSGAQPAPQPSRISAPVFQSAADQKRQWAQLADLGIKVPEQVRSEMAMAGDWAVISNQPVIEEQREQPLSVGVKKRKLEGQEEEEETGEREGIVARPRWGATTRRFPGYDEADLDGLLSGSISTAKRDKPTAPPSRSPEGHVEAADQIKVTPLAAAGDRASTPVKLEGGQPCRVVKSEDDVLRKEELCRAQRGAAVDNIPEELPMPVFKRRKAKVS</sequence>
<dbReference type="SUPFAM" id="SSF57667">
    <property type="entry name" value="beta-beta-alpha zinc fingers"/>
    <property type="match status" value="1"/>
</dbReference>
<accession>A0A072P8J7</accession>
<dbReference type="Gene3D" id="3.30.160.60">
    <property type="entry name" value="Classic Zinc Finger"/>
    <property type="match status" value="1"/>
</dbReference>
<dbReference type="VEuPathDB" id="FungiDB:A1O9_07653"/>
<proteinExistence type="predicted"/>
<dbReference type="PANTHER" id="PTHR13173">
    <property type="entry name" value="WW DOMAIN BINDING PROTEIN 4"/>
    <property type="match status" value="1"/>
</dbReference>
<dbReference type="GO" id="GO:0000398">
    <property type="term" value="P:mRNA splicing, via spliceosome"/>
    <property type="evidence" value="ECO:0007669"/>
    <property type="project" value="InterPro"/>
</dbReference>
<dbReference type="PROSITE" id="PS50171">
    <property type="entry name" value="ZF_MATRIN"/>
    <property type="match status" value="1"/>
</dbReference>
<keyword evidence="5" id="KW-0539">Nucleus</keyword>
<dbReference type="GO" id="GO:0071011">
    <property type="term" value="C:precatalytic spliceosome"/>
    <property type="evidence" value="ECO:0007669"/>
    <property type="project" value="TreeGrafter"/>
</dbReference>
<feature type="compositionally biased region" description="Polar residues" evidence="6">
    <location>
        <begin position="72"/>
        <end position="85"/>
    </location>
</feature>
<evidence type="ECO:0000256" key="5">
    <source>
        <dbReference type="ARBA" id="ARBA00023242"/>
    </source>
</evidence>
<dbReference type="GO" id="GO:0008270">
    <property type="term" value="F:zinc ion binding"/>
    <property type="evidence" value="ECO:0007669"/>
    <property type="project" value="UniProtKB-KW"/>
</dbReference>
<protein>
    <recommendedName>
        <fullName evidence="7">Matrin-type domain-containing protein</fullName>
    </recommendedName>
</protein>
<comment type="caution">
    <text evidence="8">The sequence shown here is derived from an EMBL/GenBank/DDBJ whole genome shotgun (WGS) entry which is preliminary data.</text>
</comment>
<feature type="region of interest" description="Disordered" evidence="6">
    <location>
        <begin position="203"/>
        <end position="230"/>
    </location>
</feature>
<organism evidence="8 9">
    <name type="scientific">Exophiala aquamarina CBS 119918</name>
    <dbReference type="NCBI Taxonomy" id="1182545"/>
    <lineage>
        <taxon>Eukaryota</taxon>
        <taxon>Fungi</taxon>
        <taxon>Dikarya</taxon>
        <taxon>Ascomycota</taxon>
        <taxon>Pezizomycotina</taxon>
        <taxon>Eurotiomycetes</taxon>
        <taxon>Chaetothyriomycetidae</taxon>
        <taxon>Chaetothyriales</taxon>
        <taxon>Herpotrichiellaceae</taxon>
        <taxon>Exophiala</taxon>
    </lineage>
</organism>
<feature type="compositionally biased region" description="Basic and acidic residues" evidence="6">
    <location>
        <begin position="45"/>
        <end position="69"/>
    </location>
</feature>
<evidence type="ECO:0000256" key="4">
    <source>
        <dbReference type="ARBA" id="ARBA00022833"/>
    </source>
</evidence>
<dbReference type="AlphaFoldDB" id="A0A072P8J7"/>
<dbReference type="STRING" id="1182545.A0A072P8J7"/>
<dbReference type="EMBL" id="AMGV01000006">
    <property type="protein sequence ID" value="KEF56072.1"/>
    <property type="molecule type" value="Genomic_DNA"/>
</dbReference>
<evidence type="ECO:0000259" key="7">
    <source>
        <dbReference type="PROSITE" id="PS50171"/>
    </source>
</evidence>
<feature type="domain" description="Matrin-type" evidence="7">
    <location>
        <begin position="11"/>
        <end position="42"/>
    </location>
</feature>